<protein>
    <recommendedName>
        <fullName evidence="3">Endonuclease/exonuclease/phosphatase domain-containing protein</fullName>
    </recommendedName>
</protein>
<dbReference type="InterPro" id="IPR050410">
    <property type="entry name" value="CCR4/nocturin_mRNA_transcr"/>
</dbReference>
<evidence type="ECO:0000313" key="2">
    <source>
        <dbReference type="EMBL" id="CAD9327479.1"/>
    </source>
</evidence>
<feature type="region of interest" description="Disordered" evidence="1">
    <location>
        <begin position="1"/>
        <end position="28"/>
    </location>
</feature>
<dbReference type="PANTHER" id="PTHR12121">
    <property type="entry name" value="CARBON CATABOLITE REPRESSOR PROTEIN 4"/>
    <property type="match status" value="1"/>
</dbReference>
<name>A0A7S1Z438_9STRA</name>
<dbReference type="SUPFAM" id="SSF56219">
    <property type="entry name" value="DNase I-like"/>
    <property type="match status" value="1"/>
</dbReference>
<reference evidence="2" key="1">
    <citation type="submission" date="2021-01" db="EMBL/GenBank/DDBJ databases">
        <authorList>
            <person name="Corre E."/>
            <person name="Pelletier E."/>
            <person name="Niang G."/>
            <person name="Scheremetjew M."/>
            <person name="Finn R."/>
            <person name="Kale V."/>
            <person name="Holt S."/>
            <person name="Cochrane G."/>
            <person name="Meng A."/>
            <person name="Brown T."/>
            <person name="Cohen L."/>
        </authorList>
    </citation>
    <scope>NUCLEOTIDE SEQUENCE</scope>
    <source>
        <strain evidence="2">Pop2</strain>
    </source>
</reference>
<dbReference type="EMBL" id="HBGN01015146">
    <property type="protein sequence ID" value="CAD9327479.1"/>
    <property type="molecule type" value="Transcribed_RNA"/>
</dbReference>
<gene>
    <name evidence="2" type="ORF">DBRI1063_LOCUS9708</name>
</gene>
<dbReference type="GO" id="GO:0000175">
    <property type="term" value="F:3'-5'-RNA exonuclease activity"/>
    <property type="evidence" value="ECO:0007669"/>
    <property type="project" value="TreeGrafter"/>
</dbReference>
<evidence type="ECO:0008006" key="3">
    <source>
        <dbReference type="Google" id="ProtNLM"/>
    </source>
</evidence>
<dbReference type="InterPro" id="IPR036691">
    <property type="entry name" value="Endo/exonu/phosph_ase_sf"/>
</dbReference>
<dbReference type="Gene3D" id="3.60.10.10">
    <property type="entry name" value="Endonuclease/exonuclease/phosphatase"/>
    <property type="match status" value="1"/>
</dbReference>
<evidence type="ECO:0000256" key="1">
    <source>
        <dbReference type="SAM" id="MobiDB-lite"/>
    </source>
</evidence>
<feature type="compositionally biased region" description="Basic residues" evidence="1">
    <location>
        <begin position="1"/>
        <end position="11"/>
    </location>
</feature>
<accession>A0A7S1Z438</accession>
<organism evidence="2">
    <name type="scientific">Ditylum brightwellii</name>
    <dbReference type="NCBI Taxonomy" id="49249"/>
    <lineage>
        <taxon>Eukaryota</taxon>
        <taxon>Sar</taxon>
        <taxon>Stramenopiles</taxon>
        <taxon>Ochrophyta</taxon>
        <taxon>Bacillariophyta</taxon>
        <taxon>Mediophyceae</taxon>
        <taxon>Lithodesmiophycidae</taxon>
        <taxon>Lithodesmiales</taxon>
        <taxon>Lithodesmiaceae</taxon>
        <taxon>Ditylum</taxon>
    </lineage>
</organism>
<dbReference type="PANTHER" id="PTHR12121:SF34">
    <property type="entry name" value="PROTEIN ANGEL"/>
    <property type="match status" value="1"/>
</dbReference>
<sequence>MTSILRHKRHKQNEDKQSKENNNTDDVSSSCPILAVINCHLEGHPRQYAARIKQLQHSMEDLAKQKATRNIPLNGLCISGDFNCELQSSACSTYLRLGRVGRKGGLGGVHGTAAAVVPTKLLESEEAAECLHPILEWGKPIPEDEMEKVSPHAFRHNSLLSAYPPYLGSTDAREHFTFCANPHRPVAGLDQIWFSSFSLSRIALRKPLFSYEERMNALWTGLPAPFYPSDHLPIGAILDWNSCDASSSMECSIDDDASSSSFRTAQRKCTEAGIRELTITEKTAPPIPKSKSPIMAYAELDMLLVTCPFDSDEQRVILESIVEDVPDVPANPKEKPSQEQLRKLSEMRERKKHLLMTASGPCRQVLQRILKLQKVVASYEK</sequence>
<dbReference type="AlphaFoldDB" id="A0A7S1Z438"/>
<proteinExistence type="predicted"/>